<keyword evidence="2" id="KW-1185">Reference proteome</keyword>
<dbReference type="RefSeq" id="WP_034825892.1">
    <property type="nucleotide sequence ID" value="NZ_AWFB01000015.1"/>
</dbReference>
<reference evidence="1 2" key="1">
    <citation type="submission" date="2013-04" db="EMBL/GenBank/DDBJ databases">
        <title>Hyphomonas sp. T24B3 Genome Sequencing.</title>
        <authorList>
            <person name="Lai Q."/>
            <person name="Shao Z."/>
        </authorList>
    </citation>
    <scope>NUCLEOTIDE SEQUENCE [LARGE SCALE GENOMIC DNA]</scope>
    <source>
        <strain evidence="1 2">T24B3</strain>
    </source>
</reference>
<proteinExistence type="predicted"/>
<gene>
    <name evidence="1" type="ORF">HY3_11635</name>
</gene>
<dbReference type="EMBL" id="AWFB01000015">
    <property type="protein sequence ID" value="RAN33945.1"/>
    <property type="molecule type" value="Genomic_DNA"/>
</dbReference>
<organism evidence="1 2">
    <name type="scientific">Hyphomonas pacifica</name>
    <dbReference type="NCBI Taxonomy" id="1280941"/>
    <lineage>
        <taxon>Bacteria</taxon>
        <taxon>Pseudomonadati</taxon>
        <taxon>Pseudomonadota</taxon>
        <taxon>Alphaproteobacteria</taxon>
        <taxon>Hyphomonadales</taxon>
        <taxon>Hyphomonadaceae</taxon>
        <taxon>Hyphomonas</taxon>
    </lineage>
</organism>
<name>A0A062U0L4_9PROT</name>
<dbReference type="InterPro" id="IPR021730">
    <property type="entry name" value="YdbH"/>
</dbReference>
<comment type="caution">
    <text evidence="1">The sequence shown here is derived from an EMBL/GenBank/DDBJ whole genome shotgun (WGS) entry which is preliminary data.</text>
</comment>
<dbReference type="STRING" id="1280941.HY2_11520"/>
<sequence length="1114" mass="117410">MNTIDYKDLQKEAEDPVERPFRWGRWLLAGPVILLLVVAAIFWFVRKTVAEQALASWCEGQQLVCEGHFDQLGAGGGVLSDLVVKSGDNVPFQANEVTARLSWNWFSPSLTQIEVDAPILRGTLDDQGIRFHGLERIGSGNTSEGGAADLPAVRITDGRLLLQTSAGEIAASINVNGVFPKSGTVHMVLDPVSLDGPQGKIIWSEGSVNIVADNGRLEGQALLDLDVADIRGISVRDADFSVLLSSPIDGEGETRIVWDAALLQGSWTNYSLQAAETSGEAYLSRIPDASGNGIFEALETVSAEIKSGAFRLADYSGDAMNGEADLKIREGILSGPYVLSVSGVEAPQGRARILSIAGDIQRDADALFETQVNVTLTGASASDSLSDSVTSYLSFPGPLSDHGASLRRAVSKALQQFDVTFPARVTRVPNELHVVVTEAAALSAVSGLRLTGEATGDAPWLSWDGEQTAVNGHVTFSGGGVPKFDAVLNVSADSSGISRLGADALSLAPWRAGGKTLSAKLDVLEYQHSPQQAGIIDLRGQVGFAGDVSGVTFETTSLKGDLRAEKQPDGWQLSAVDGSCAAWRSQGLSFGAIRLTPFATNVCPVKGVFATPGKGGLSGAARLGALKLPLELSSGGGEIIFSNARMDWNSAGGLSLSATADHVSMPLTIGSNTLGIEGDKLRMGFAARRNAPPALSARLGETDFSGSLIPAKVTAGSFSFDGVSATSGIRGNLEASGVNMRDLREDPLYQPLTADFTATLDDGLLDMSGPLRLKAGGLTIADSLARINIVSLTGMAAVTSRPLTFEPGGLQPWRLSDRLRGVFTDARGTLDVSARMDINSGKITGTGQVAVGDFGFQTTRLGRVQNVNGEVIFSDLLGLTTAPGQTITIGAMNPGIPLENGQIDFQLISGKTLSVESAAFPFAGGALALDPFKWVLGGEDQHLEVTADKIELARLVETLKLPDTKATGTVSGRFPIDVQGTQILIRDARLKADANGGRLSYQGEAGDSAAGADPNARMAFEALKDFDFTVLEVGLDGNALDRITISLLLEGVSRKGITYGKNGQVLMNQPFQFDISVNSALSELFKSTQYYTSQKQLTDIVVKQVQEERNGKPE</sequence>
<dbReference type="Pfam" id="PF11739">
    <property type="entry name" value="YdbH-like"/>
    <property type="match status" value="1"/>
</dbReference>
<dbReference type="eggNOG" id="COG2911">
    <property type="taxonomic scope" value="Bacteria"/>
</dbReference>
<evidence type="ECO:0000313" key="2">
    <source>
        <dbReference type="Proteomes" id="UP000249123"/>
    </source>
</evidence>
<evidence type="ECO:0000313" key="1">
    <source>
        <dbReference type="EMBL" id="RAN33945.1"/>
    </source>
</evidence>
<protein>
    <submittedName>
        <fullName evidence="1">Uncharacterized protein</fullName>
    </submittedName>
</protein>
<dbReference type="AlphaFoldDB" id="A0A062U0L4"/>
<dbReference type="Proteomes" id="UP000249123">
    <property type="component" value="Unassembled WGS sequence"/>
</dbReference>
<accession>A0A062U0L4</accession>